<gene>
    <name evidence="1" type="ORF">KHLLAP_LOCUS8884</name>
</gene>
<proteinExistence type="predicted"/>
<evidence type="ECO:0000313" key="1">
    <source>
        <dbReference type="EMBL" id="CAJ2508416.1"/>
    </source>
</evidence>
<dbReference type="Proteomes" id="UP001295740">
    <property type="component" value="Unassembled WGS sequence"/>
</dbReference>
<evidence type="ECO:0000313" key="2">
    <source>
        <dbReference type="Proteomes" id="UP001295740"/>
    </source>
</evidence>
<name>A0AAI8YKP8_9PEZI</name>
<accession>A0AAI8YKP8</accession>
<sequence length="93" mass="10358">MDKDVSMSWFSPSKLLNHRLIVLTMRGFGSMIGNIIVPAFVIWAVDHLLQLIVVLKVGGTARLMARTFRWSSGLVFGCGAFSTQDLVTLCRRC</sequence>
<organism evidence="1 2">
    <name type="scientific">Anthostomella pinea</name>
    <dbReference type="NCBI Taxonomy" id="933095"/>
    <lineage>
        <taxon>Eukaryota</taxon>
        <taxon>Fungi</taxon>
        <taxon>Dikarya</taxon>
        <taxon>Ascomycota</taxon>
        <taxon>Pezizomycotina</taxon>
        <taxon>Sordariomycetes</taxon>
        <taxon>Xylariomycetidae</taxon>
        <taxon>Xylariales</taxon>
        <taxon>Xylariaceae</taxon>
        <taxon>Anthostomella</taxon>
    </lineage>
</organism>
<keyword evidence="2" id="KW-1185">Reference proteome</keyword>
<dbReference type="AlphaFoldDB" id="A0AAI8YKP8"/>
<comment type="caution">
    <text evidence="1">The sequence shown here is derived from an EMBL/GenBank/DDBJ whole genome shotgun (WGS) entry which is preliminary data.</text>
</comment>
<reference evidence="1" key="1">
    <citation type="submission" date="2023-10" db="EMBL/GenBank/DDBJ databases">
        <authorList>
            <person name="Hackl T."/>
        </authorList>
    </citation>
    <scope>NUCLEOTIDE SEQUENCE</scope>
</reference>
<protein>
    <submittedName>
        <fullName evidence="1">Uu.00g134420.m01.CDS01</fullName>
    </submittedName>
</protein>
<dbReference type="EMBL" id="CAUWAG010000011">
    <property type="protein sequence ID" value="CAJ2508416.1"/>
    <property type="molecule type" value="Genomic_DNA"/>
</dbReference>